<gene>
    <name evidence="2" type="ORF">DPMN_118541</name>
</gene>
<feature type="compositionally biased region" description="Basic and acidic residues" evidence="1">
    <location>
        <begin position="94"/>
        <end position="104"/>
    </location>
</feature>
<organism evidence="2 3">
    <name type="scientific">Dreissena polymorpha</name>
    <name type="common">Zebra mussel</name>
    <name type="synonym">Mytilus polymorpha</name>
    <dbReference type="NCBI Taxonomy" id="45954"/>
    <lineage>
        <taxon>Eukaryota</taxon>
        <taxon>Metazoa</taxon>
        <taxon>Spiralia</taxon>
        <taxon>Lophotrochozoa</taxon>
        <taxon>Mollusca</taxon>
        <taxon>Bivalvia</taxon>
        <taxon>Autobranchia</taxon>
        <taxon>Heteroconchia</taxon>
        <taxon>Euheterodonta</taxon>
        <taxon>Imparidentia</taxon>
        <taxon>Neoheterodontei</taxon>
        <taxon>Myida</taxon>
        <taxon>Dreissenoidea</taxon>
        <taxon>Dreissenidae</taxon>
        <taxon>Dreissena</taxon>
    </lineage>
</organism>
<evidence type="ECO:0000313" key="2">
    <source>
        <dbReference type="EMBL" id="KAH3817015.1"/>
    </source>
</evidence>
<keyword evidence="3" id="KW-1185">Reference proteome</keyword>
<sequence length="110" mass="13035">MARHVNDTWPSWPTCFVSDVVEKDTEVTDPDEGKSQTFFSELEEKFRNPKASETRKKWSADEEEEIKALFKKFFDLKKRPTPADCLKAKKRSKRENGFIHERKKDVLKKK</sequence>
<dbReference type="Proteomes" id="UP000828390">
    <property type="component" value="Unassembled WGS sequence"/>
</dbReference>
<accession>A0A9D4GH54</accession>
<comment type="caution">
    <text evidence="2">The sequence shown here is derived from an EMBL/GenBank/DDBJ whole genome shotgun (WGS) entry which is preliminary data.</text>
</comment>
<dbReference type="AlphaFoldDB" id="A0A9D4GH54"/>
<name>A0A9D4GH54_DREPO</name>
<reference evidence="2" key="2">
    <citation type="submission" date="2020-11" db="EMBL/GenBank/DDBJ databases">
        <authorList>
            <person name="McCartney M.A."/>
            <person name="Auch B."/>
            <person name="Kono T."/>
            <person name="Mallez S."/>
            <person name="Becker A."/>
            <person name="Gohl D.M."/>
            <person name="Silverstein K.A.T."/>
            <person name="Koren S."/>
            <person name="Bechman K.B."/>
            <person name="Herman A."/>
            <person name="Abrahante J.E."/>
            <person name="Garbe J."/>
        </authorList>
    </citation>
    <scope>NUCLEOTIDE SEQUENCE</scope>
    <source>
        <strain evidence="2">Duluth1</strain>
        <tissue evidence="2">Whole animal</tissue>
    </source>
</reference>
<reference evidence="2" key="1">
    <citation type="journal article" date="2019" name="bioRxiv">
        <title>The Genome of the Zebra Mussel, Dreissena polymorpha: A Resource for Invasive Species Research.</title>
        <authorList>
            <person name="McCartney M.A."/>
            <person name="Auch B."/>
            <person name="Kono T."/>
            <person name="Mallez S."/>
            <person name="Zhang Y."/>
            <person name="Obille A."/>
            <person name="Becker A."/>
            <person name="Abrahante J.E."/>
            <person name="Garbe J."/>
            <person name="Badalamenti J.P."/>
            <person name="Herman A."/>
            <person name="Mangelson H."/>
            <person name="Liachko I."/>
            <person name="Sullivan S."/>
            <person name="Sone E.D."/>
            <person name="Koren S."/>
            <person name="Silverstein K.A.T."/>
            <person name="Beckman K.B."/>
            <person name="Gohl D.M."/>
        </authorList>
    </citation>
    <scope>NUCLEOTIDE SEQUENCE</scope>
    <source>
        <strain evidence="2">Duluth1</strain>
        <tissue evidence="2">Whole animal</tissue>
    </source>
</reference>
<feature type="region of interest" description="Disordered" evidence="1">
    <location>
        <begin position="88"/>
        <end position="110"/>
    </location>
</feature>
<proteinExistence type="predicted"/>
<evidence type="ECO:0000256" key="1">
    <source>
        <dbReference type="SAM" id="MobiDB-lite"/>
    </source>
</evidence>
<protein>
    <submittedName>
        <fullName evidence="2">Uncharacterized protein</fullName>
    </submittedName>
</protein>
<evidence type="ECO:0000313" key="3">
    <source>
        <dbReference type="Proteomes" id="UP000828390"/>
    </source>
</evidence>
<dbReference type="EMBL" id="JAIWYP010000005">
    <property type="protein sequence ID" value="KAH3817015.1"/>
    <property type="molecule type" value="Genomic_DNA"/>
</dbReference>